<evidence type="ECO:0000259" key="7">
    <source>
        <dbReference type="PROSITE" id="PS50850"/>
    </source>
</evidence>
<dbReference type="EMBL" id="JBGEHV010000002">
    <property type="protein sequence ID" value="MEY8038140.1"/>
    <property type="molecule type" value="Genomic_DNA"/>
</dbReference>
<dbReference type="InterPro" id="IPR036259">
    <property type="entry name" value="MFS_trans_sf"/>
</dbReference>
<dbReference type="CDD" id="cd17316">
    <property type="entry name" value="MFS_SV2_like"/>
    <property type="match status" value="1"/>
</dbReference>
<feature type="transmembrane region" description="Helical" evidence="6">
    <location>
        <begin position="433"/>
        <end position="452"/>
    </location>
</feature>
<feature type="transmembrane region" description="Helical" evidence="6">
    <location>
        <begin position="138"/>
        <end position="157"/>
    </location>
</feature>
<dbReference type="PROSITE" id="PS50850">
    <property type="entry name" value="MFS"/>
    <property type="match status" value="1"/>
</dbReference>
<feature type="transmembrane region" description="Helical" evidence="6">
    <location>
        <begin position="178"/>
        <end position="198"/>
    </location>
</feature>
<dbReference type="InterPro" id="IPR005829">
    <property type="entry name" value="Sugar_transporter_CS"/>
</dbReference>
<comment type="subcellular location">
    <subcellularLocation>
        <location evidence="1">Cell membrane</location>
        <topology evidence="1">Multi-pass membrane protein</topology>
    </subcellularLocation>
</comment>
<proteinExistence type="inferred from homology"/>
<dbReference type="PANTHER" id="PTHR48022:SF2">
    <property type="entry name" value="PLASTIDIC GLUCOSE TRANSPORTER 4"/>
    <property type="match status" value="1"/>
</dbReference>
<dbReference type="Gene3D" id="1.20.1250.20">
    <property type="entry name" value="MFS general substrate transporter like domains"/>
    <property type="match status" value="1"/>
</dbReference>
<dbReference type="PROSITE" id="PS00217">
    <property type="entry name" value="SUGAR_TRANSPORT_2"/>
    <property type="match status" value="1"/>
</dbReference>
<dbReference type="PANTHER" id="PTHR48022">
    <property type="entry name" value="PLASTIDIC GLUCOSE TRANSPORTER 4"/>
    <property type="match status" value="1"/>
</dbReference>
<dbReference type="RefSeq" id="WP_369774508.1">
    <property type="nucleotide sequence ID" value="NZ_JBGEHV010000002.1"/>
</dbReference>
<name>A0ABV4CAK1_9PSEU</name>
<keyword evidence="3 6" id="KW-0812">Transmembrane</keyword>
<feature type="transmembrane region" description="Helical" evidence="6">
    <location>
        <begin position="283"/>
        <end position="306"/>
    </location>
</feature>
<dbReference type="Proteomes" id="UP001564626">
    <property type="component" value="Unassembled WGS sequence"/>
</dbReference>
<evidence type="ECO:0000256" key="2">
    <source>
        <dbReference type="ARBA" id="ARBA00010992"/>
    </source>
</evidence>
<dbReference type="InterPro" id="IPR005828">
    <property type="entry name" value="MFS_sugar_transport-like"/>
</dbReference>
<evidence type="ECO:0000313" key="8">
    <source>
        <dbReference type="EMBL" id="MEY8038140.1"/>
    </source>
</evidence>
<protein>
    <submittedName>
        <fullName evidence="8">MFS transporter</fullName>
    </submittedName>
</protein>
<feature type="transmembrane region" description="Helical" evidence="6">
    <location>
        <begin position="204"/>
        <end position="223"/>
    </location>
</feature>
<feature type="transmembrane region" description="Helical" evidence="6">
    <location>
        <begin position="401"/>
        <end position="421"/>
    </location>
</feature>
<feature type="domain" description="Major facilitator superfamily (MFS) profile" evidence="7">
    <location>
        <begin position="48"/>
        <end position="456"/>
    </location>
</feature>
<feature type="transmembrane region" description="Helical" evidence="6">
    <location>
        <begin position="342"/>
        <end position="360"/>
    </location>
</feature>
<dbReference type="Pfam" id="PF00083">
    <property type="entry name" value="Sugar_tr"/>
    <property type="match status" value="1"/>
</dbReference>
<comment type="similarity">
    <text evidence="2">Belongs to the major facilitator superfamily. Sugar transporter (TC 2.A.1.1) family.</text>
</comment>
<gene>
    <name evidence="8" type="ORF">AB8O55_01900</name>
</gene>
<evidence type="ECO:0000313" key="9">
    <source>
        <dbReference type="Proteomes" id="UP001564626"/>
    </source>
</evidence>
<evidence type="ECO:0000256" key="4">
    <source>
        <dbReference type="ARBA" id="ARBA00022989"/>
    </source>
</evidence>
<feature type="transmembrane region" description="Helical" evidence="6">
    <location>
        <begin position="113"/>
        <end position="132"/>
    </location>
</feature>
<keyword evidence="9" id="KW-1185">Reference proteome</keyword>
<evidence type="ECO:0000256" key="3">
    <source>
        <dbReference type="ARBA" id="ARBA00022692"/>
    </source>
</evidence>
<dbReference type="InterPro" id="IPR050360">
    <property type="entry name" value="MFS_Sugar_Transporters"/>
</dbReference>
<sequence length="469" mass="49595">MPARCGPAGQAVGVHPYRRHEGTKLVVNNAVESTARGSAARRRFLIRLTVVVSGGMFIDGYVLGIVGTVIGAISTELDMSVYGEGLVGASALIGIFAGGPLGGWLADKFGRKPMFTIDLGIFVVGSVLQFVVDSSWQLFAVRLLMGVAIGAEYSIGWPLMAEFAPARLRGRCMSFAEVAWYIGFVMAFVVGYVLTTAHSADWRVVLGTSTLPAVVLFVGRLGMPESPRWLMSKGRTEEAERIADAWIEDGADRADITGEQQRRGTFGMLFSARHWRATAFISLFWFCTVTPYFAIATFSASVLAQYGLGEDGLAGAIGVNGVALAGVVVSCLLIDRLGRRKLIIPQQWVCAVVLVIIGLWTSAPPLVVLSCFLVFAFANAMCTALTGVYPGEVLPTEIRGLGTGFATAVSRVGAALGTFLFPWSMTDLGAGPTMLVAAAVCVVGAAVSQVMAPETVGRALHEISAPGGR</sequence>
<evidence type="ECO:0000256" key="6">
    <source>
        <dbReference type="SAM" id="Phobius"/>
    </source>
</evidence>
<comment type="caution">
    <text evidence="8">The sequence shown here is derived from an EMBL/GenBank/DDBJ whole genome shotgun (WGS) entry which is preliminary data.</text>
</comment>
<keyword evidence="4 6" id="KW-1133">Transmembrane helix</keyword>
<dbReference type="SUPFAM" id="SSF103473">
    <property type="entry name" value="MFS general substrate transporter"/>
    <property type="match status" value="1"/>
</dbReference>
<feature type="transmembrane region" description="Helical" evidence="6">
    <location>
        <begin position="366"/>
        <end position="389"/>
    </location>
</feature>
<accession>A0ABV4CAK1</accession>
<reference evidence="8 9" key="1">
    <citation type="submission" date="2024-08" db="EMBL/GenBank/DDBJ databases">
        <title>Genome mining of Saccharopolyspora cebuensis PGLac3 from Nigerian medicinal plant.</title>
        <authorList>
            <person name="Ezeobiora C.E."/>
            <person name="Igbokwe N.H."/>
            <person name="Amin D.H."/>
            <person name="Mendie U.E."/>
        </authorList>
    </citation>
    <scope>NUCLEOTIDE SEQUENCE [LARGE SCALE GENOMIC DNA]</scope>
    <source>
        <strain evidence="8 9">PGLac3</strain>
    </source>
</reference>
<feature type="transmembrane region" description="Helical" evidence="6">
    <location>
        <begin position="312"/>
        <end position="335"/>
    </location>
</feature>
<feature type="transmembrane region" description="Helical" evidence="6">
    <location>
        <begin position="44"/>
        <end position="73"/>
    </location>
</feature>
<feature type="transmembrane region" description="Helical" evidence="6">
    <location>
        <begin position="85"/>
        <end position="106"/>
    </location>
</feature>
<dbReference type="InterPro" id="IPR020846">
    <property type="entry name" value="MFS_dom"/>
</dbReference>
<evidence type="ECO:0000256" key="1">
    <source>
        <dbReference type="ARBA" id="ARBA00004651"/>
    </source>
</evidence>
<organism evidence="8 9">
    <name type="scientific">Saccharopolyspora cebuensis</name>
    <dbReference type="NCBI Taxonomy" id="418759"/>
    <lineage>
        <taxon>Bacteria</taxon>
        <taxon>Bacillati</taxon>
        <taxon>Actinomycetota</taxon>
        <taxon>Actinomycetes</taxon>
        <taxon>Pseudonocardiales</taxon>
        <taxon>Pseudonocardiaceae</taxon>
        <taxon>Saccharopolyspora</taxon>
    </lineage>
</organism>
<evidence type="ECO:0000256" key="5">
    <source>
        <dbReference type="ARBA" id="ARBA00023136"/>
    </source>
</evidence>
<keyword evidence="5 6" id="KW-0472">Membrane</keyword>